<keyword evidence="4" id="KW-1185">Reference proteome</keyword>
<proteinExistence type="predicted"/>
<keyword evidence="1" id="KW-0812">Transmembrane</keyword>
<feature type="transmembrane region" description="Helical" evidence="1">
    <location>
        <begin position="138"/>
        <end position="156"/>
    </location>
</feature>
<reference evidence="3 4" key="1">
    <citation type="submission" date="2024-02" db="EMBL/GenBank/DDBJ databases">
        <authorList>
            <person name="Chen Y."/>
            <person name="Shah S."/>
            <person name="Dougan E. K."/>
            <person name="Thang M."/>
            <person name="Chan C."/>
        </authorList>
    </citation>
    <scope>NUCLEOTIDE SEQUENCE [LARGE SCALE GENOMIC DNA]</scope>
</reference>
<feature type="transmembrane region" description="Helical" evidence="1">
    <location>
        <begin position="212"/>
        <end position="230"/>
    </location>
</feature>
<evidence type="ECO:0000313" key="3">
    <source>
        <dbReference type="EMBL" id="CAK9090612.1"/>
    </source>
</evidence>
<dbReference type="Proteomes" id="UP001642464">
    <property type="component" value="Unassembled WGS sequence"/>
</dbReference>
<name>A0ABP0QQR9_9DINO</name>
<evidence type="ECO:0000313" key="4">
    <source>
        <dbReference type="Proteomes" id="UP001642464"/>
    </source>
</evidence>
<evidence type="ECO:0000313" key="2">
    <source>
        <dbReference type="EMBL" id="CAK9089896.1"/>
    </source>
</evidence>
<protein>
    <recommendedName>
        <fullName evidence="5">CPBP family intramembrane metalloprotease</fullName>
    </recommendedName>
</protein>
<feature type="transmembrane region" description="Helical" evidence="1">
    <location>
        <begin position="39"/>
        <end position="57"/>
    </location>
</feature>
<evidence type="ECO:0008006" key="5">
    <source>
        <dbReference type="Google" id="ProtNLM"/>
    </source>
</evidence>
<sequence>MGEDGAEPGEKPEITEIEIANKEDVVQAPKKTLPRLSPWERLFEIVATLITGIVFIAKLLEPLSIFIASCAVVWLAWCTFQFCRHGIRILFLWGVRIDQPNLRKSFLIPSLFAVAALIFIFIGAAVTNQEIRFDNWHLWVILALYPFYGVLQHVMLQSFLMRNLSWCITGMDDCSVLDVFLKKPALKHLMAVFACVLASATAFAFVHWPDPWLIAGTGVMGVPWAIEYLLHRNILPLGFYHGVLGTLFYFWFMGRDPLHGMF</sequence>
<keyword evidence="1" id="KW-1133">Transmembrane helix</keyword>
<feature type="transmembrane region" description="Helical" evidence="1">
    <location>
        <begin position="189"/>
        <end position="206"/>
    </location>
</feature>
<comment type="caution">
    <text evidence="3">The sequence shown here is derived from an EMBL/GenBank/DDBJ whole genome shotgun (WGS) entry which is preliminary data.</text>
</comment>
<gene>
    <name evidence="2" type="ORF">SCF082_LOCUS42411</name>
    <name evidence="3" type="ORF">SCF082_LOCUS42733</name>
</gene>
<feature type="transmembrane region" description="Helical" evidence="1">
    <location>
        <begin position="237"/>
        <end position="254"/>
    </location>
</feature>
<accession>A0ABP0QQR9</accession>
<dbReference type="EMBL" id="CAXAMM010040017">
    <property type="protein sequence ID" value="CAK9090612.1"/>
    <property type="molecule type" value="Genomic_DNA"/>
</dbReference>
<dbReference type="EMBL" id="CAXAMM010039906">
    <property type="protein sequence ID" value="CAK9089896.1"/>
    <property type="molecule type" value="Genomic_DNA"/>
</dbReference>
<feature type="transmembrane region" description="Helical" evidence="1">
    <location>
        <begin position="106"/>
        <end position="126"/>
    </location>
</feature>
<keyword evidence="1" id="KW-0472">Membrane</keyword>
<evidence type="ECO:0000256" key="1">
    <source>
        <dbReference type="SAM" id="Phobius"/>
    </source>
</evidence>
<organism evidence="3 4">
    <name type="scientific">Durusdinium trenchii</name>
    <dbReference type="NCBI Taxonomy" id="1381693"/>
    <lineage>
        <taxon>Eukaryota</taxon>
        <taxon>Sar</taxon>
        <taxon>Alveolata</taxon>
        <taxon>Dinophyceae</taxon>
        <taxon>Suessiales</taxon>
        <taxon>Symbiodiniaceae</taxon>
        <taxon>Durusdinium</taxon>
    </lineage>
</organism>